<name>A0A6J7U117_9ZZZZ</name>
<dbReference type="EMBL" id="CAFBQV010000016">
    <property type="protein sequence ID" value="CAB5059643.1"/>
    <property type="molecule type" value="Genomic_DNA"/>
</dbReference>
<organism evidence="1">
    <name type="scientific">freshwater metagenome</name>
    <dbReference type="NCBI Taxonomy" id="449393"/>
    <lineage>
        <taxon>unclassified sequences</taxon>
        <taxon>metagenomes</taxon>
        <taxon>ecological metagenomes</taxon>
    </lineage>
</organism>
<evidence type="ECO:0000313" key="1">
    <source>
        <dbReference type="EMBL" id="CAB5059643.1"/>
    </source>
</evidence>
<protein>
    <submittedName>
        <fullName evidence="1">Unannotated protein</fullName>
    </submittedName>
</protein>
<reference evidence="1" key="1">
    <citation type="submission" date="2020-05" db="EMBL/GenBank/DDBJ databases">
        <authorList>
            <person name="Chiriac C."/>
            <person name="Salcher M."/>
            <person name="Ghai R."/>
            <person name="Kavagutti S V."/>
        </authorList>
    </citation>
    <scope>NUCLEOTIDE SEQUENCE</scope>
</reference>
<accession>A0A6J7U117</accession>
<gene>
    <name evidence="1" type="ORF">UFOPK4345_00197</name>
</gene>
<dbReference type="AlphaFoldDB" id="A0A6J7U117"/>
<sequence length="155" mass="16934">MRPCASEIPTSRRNKSLGSSNLDLCLSWSSDCDLFDCSTKTWASPFFVNLIVIDCETDSIKMLAKPEFISFLTISDPTSRFTVLELVPESSIICNLISSLSLTGLISIFSASGIIFLRRPERTALTNVSKLLIRAKASAVASSNSIGIEFSESLR</sequence>
<proteinExistence type="predicted"/>